<comment type="caution">
    <text evidence="1">The sequence shown here is derived from an EMBL/GenBank/DDBJ whole genome shotgun (WGS) entry which is preliminary data.</text>
</comment>
<dbReference type="EMBL" id="AMCI01003685">
    <property type="protein sequence ID" value="EJW99707.1"/>
    <property type="molecule type" value="Genomic_DNA"/>
</dbReference>
<proteinExistence type="predicted"/>
<protein>
    <submittedName>
        <fullName evidence="1">Uncharacterized protein</fullName>
    </submittedName>
</protein>
<sequence>MAFFCRNRCIFLNCRAFRFFCRIFLRICFGITSRKRSLCFRYLLCSFFGCVTVQPTRKIIRQARTQGISLFFISIAPFCLNRNKNRSKHQRCDWLNFLS</sequence>
<accession>J9GD64</accession>
<dbReference type="AlphaFoldDB" id="J9GD64"/>
<organism evidence="1">
    <name type="scientific">gut metagenome</name>
    <dbReference type="NCBI Taxonomy" id="749906"/>
    <lineage>
        <taxon>unclassified sequences</taxon>
        <taxon>metagenomes</taxon>
        <taxon>organismal metagenomes</taxon>
    </lineage>
</organism>
<gene>
    <name evidence="1" type="ORF">EVA_12185</name>
</gene>
<name>J9GD64_9ZZZZ</name>
<reference evidence="1" key="1">
    <citation type="journal article" date="2012" name="PLoS ONE">
        <title>Gene sets for utilization of primary and secondary nutrition supplies in the distal gut of endangered iberian lynx.</title>
        <authorList>
            <person name="Alcaide M."/>
            <person name="Messina E."/>
            <person name="Richter M."/>
            <person name="Bargiela R."/>
            <person name="Peplies J."/>
            <person name="Huws S.A."/>
            <person name="Newbold C.J."/>
            <person name="Golyshin P.N."/>
            <person name="Simon M.A."/>
            <person name="Lopez G."/>
            <person name="Yakimov M.M."/>
            <person name="Ferrer M."/>
        </authorList>
    </citation>
    <scope>NUCLEOTIDE SEQUENCE</scope>
</reference>
<evidence type="ECO:0000313" key="1">
    <source>
        <dbReference type="EMBL" id="EJW99707.1"/>
    </source>
</evidence>